<accession>A0A1G2F322</accession>
<gene>
    <name evidence="2" type="ORF">A2V69_03520</name>
</gene>
<dbReference type="STRING" id="1801990.A2V69_03520"/>
<dbReference type="AlphaFoldDB" id="A0A1G2F322"/>
<dbReference type="Proteomes" id="UP000177810">
    <property type="component" value="Unassembled WGS sequence"/>
</dbReference>
<reference evidence="2 3" key="1">
    <citation type="journal article" date="2016" name="Nat. Commun.">
        <title>Thousands of microbial genomes shed light on interconnected biogeochemical processes in an aquifer system.</title>
        <authorList>
            <person name="Anantharaman K."/>
            <person name="Brown C.T."/>
            <person name="Hug L.A."/>
            <person name="Sharon I."/>
            <person name="Castelle C.J."/>
            <person name="Probst A.J."/>
            <person name="Thomas B.C."/>
            <person name="Singh A."/>
            <person name="Wilkins M.J."/>
            <person name="Karaoz U."/>
            <person name="Brodie E.L."/>
            <person name="Williams K.H."/>
            <person name="Hubbard S.S."/>
            <person name="Banfield J.F."/>
        </authorList>
    </citation>
    <scope>NUCLEOTIDE SEQUENCE [LARGE SCALE GENOMIC DNA]</scope>
</reference>
<dbReference type="EMBL" id="MHMT01000029">
    <property type="protein sequence ID" value="OGZ31951.1"/>
    <property type="molecule type" value="Genomic_DNA"/>
</dbReference>
<evidence type="ECO:0000313" key="3">
    <source>
        <dbReference type="Proteomes" id="UP000177810"/>
    </source>
</evidence>
<evidence type="ECO:0000313" key="2">
    <source>
        <dbReference type="EMBL" id="OGZ31951.1"/>
    </source>
</evidence>
<comment type="caution">
    <text evidence="2">The sequence shown here is derived from an EMBL/GenBank/DDBJ whole genome shotgun (WGS) entry which is preliminary data.</text>
</comment>
<sequence length="74" mass="8784">MENKKQICENLIQRWNKLKAKLPYVQDPRPIGNIEPGKITPEEMQELSDTESELKENCLEFLSLEEQWEIKNKP</sequence>
<name>A0A1G2F322_9BACT</name>
<evidence type="ECO:0000256" key="1">
    <source>
        <dbReference type="SAM" id="MobiDB-lite"/>
    </source>
</evidence>
<proteinExistence type="predicted"/>
<organism evidence="2 3">
    <name type="scientific">Candidatus Portnoybacteria bacterium RBG_13_40_8</name>
    <dbReference type="NCBI Taxonomy" id="1801990"/>
    <lineage>
        <taxon>Bacteria</taxon>
        <taxon>Candidatus Portnoyibacteriota</taxon>
    </lineage>
</organism>
<feature type="region of interest" description="Disordered" evidence="1">
    <location>
        <begin position="29"/>
        <end position="51"/>
    </location>
</feature>
<protein>
    <submittedName>
        <fullName evidence="2">Uncharacterized protein</fullName>
    </submittedName>
</protein>